<evidence type="ECO:0000256" key="8">
    <source>
        <dbReference type="ARBA" id="ARBA00022840"/>
    </source>
</evidence>
<organism evidence="14 15">
    <name type="scientific">Babesia duncani</name>
    <dbReference type="NCBI Taxonomy" id="323732"/>
    <lineage>
        <taxon>Eukaryota</taxon>
        <taxon>Sar</taxon>
        <taxon>Alveolata</taxon>
        <taxon>Apicomplexa</taxon>
        <taxon>Aconoidasida</taxon>
        <taxon>Piroplasmida</taxon>
        <taxon>Babesiidae</taxon>
        <taxon>Babesia</taxon>
    </lineage>
</organism>
<evidence type="ECO:0000256" key="13">
    <source>
        <dbReference type="RuleBase" id="RU363036"/>
    </source>
</evidence>
<dbReference type="Proteomes" id="UP001214638">
    <property type="component" value="Unassembled WGS sequence"/>
</dbReference>
<dbReference type="EC" id="6.1.1.1" evidence="4"/>
<keyword evidence="7 13" id="KW-0547">Nucleotide-binding</keyword>
<dbReference type="NCBIfam" id="NF006330">
    <property type="entry name" value="PRK08560.1"/>
    <property type="match status" value="1"/>
</dbReference>
<evidence type="ECO:0000256" key="6">
    <source>
        <dbReference type="ARBA" id="ARBA00022598"/>
    </source>
</evidence>
<comment type="subcellular location">
    <subcellularLocation>
        <location evidence="2">Cytoplasm</location>
        <location evidence="2">Cytosol</location>
    </subcellularLocation>
</comment>
<dbReference type="InterPro" id="IPR050489">
    <property type="entry name" value="Tyr-tRNA_synthase"/>
</dbReference>
<dbReference type="EMBL" id="JALLKP010000001">
    <property type="protein sequence ID" value="KAK2198306.1"/>
    <property type="molecule type" value="Genomic_DNA"/>
</dbReference>
<keyword evidence="6 13" id="KW-0436">Ligase</keyword>
<evidence type="ECO:0000256" key="7">
    <source>
        <dbReference type="ARBA" id="ARBA00022741"/>
    </source>
</evidence>
<dbReference type="GO" id="GO:0006437">
    <property type="term" value="P:tyrosyl-tRNA aminoacylation"/>
    <property type="evidence" value="ECO:0007669"/>
    <property type="project" value="TreeGrafter"/>
</dbReference>
<comment type="catalytic activity">
    <reaction evidence="12">
        <text>tRNA(Tyr) + L-tyrosine + ATP = L-tyrosyl-tRNA(Tyr) + AMP + diphosphate + H(+)</text>
        <dbReference type="Rhea" id="RHEA:10220"/>
        <dbReference type="Rhea" id="RHEA-COMP:9706"/>
        <dbReference type="Rhea" id="RHEA-COMP:9707"/>
        <dbReference type="ChEBI" id="CHEBI:15378"/>
        <dbReference type="ChEBI" id="CHEBI:30616"/>
        <dbReference type="ChEBI" id="CHEBI:33019"/>
        <dbReference type="ChEBI" id="CHEBI:58315"/>
        <dbReference type="ChEBI" id="CHEBI:78442"/>
        <dbReference type="ChEBI" id="CHEBI:78536"/>
        <dbReference type="ChEBI" id="CHEBI:456215"/>
        <dbReference type="EC" id="6.1.1.1"/>
    </reaction>
</comment>
<dbReference type="RefSeq" id="XP_067805148.1">
    <property type="nucleotide sequence ID" value="XM_067946357.1"/>
</dbReference>
<proteinExistence type="inferred from homology"/>
<gene>
    <name evidence="14" type="ORF">BdWA1_001317</name>
</gene>
<keyword evidence="10 13" id="KW-0030">Aminoacyl-tRNA synthetase</keyword>
<dbReference type="Pfam" id="PF00579">
    <property type="entry name" value="tRNA-synt_1b"/>
    <property type="match status" value="1"/>
</dbReference>
<evidence type="ECO:0000256" key="11">
    <source>
        <dbReference type="ARBA" id="ARBA00033323"/>
    </source>
</evidence>
<evidence type="ECO:0000256" key="10">
    <source>
        <dbReference type="ARBA" id="ARBA00023146"/>
    </source>
</evidence>
<evidence type="ECO:0000256" key="3">
    <source>
        <dbReference type="ARBA" id="ARBA00005594"/>
    </source>
</evidence>
<dbReference type="InterPro" id="IPR023617">
    <property type="entry name" value="Tyr-tRNA-ligase_arc/euk-type"/>
</dbReference>
<dbReference type="InterPro" id="IPR002305">
    <property type="entry name" value="aa-tRNA-synth_Ic"/>
</dbReference>
<sequence length="399" mass="44981">MLKSFFKMSKFITSPLHGGLMFETVPKPQTTGIQFIPKSNSLVGGLREELQKKFARMPNSQIITDLDERLNKCLEMSVECIKPEELKALLARDDYVPFAYDGFEPSGRMHIAQGFGRVHKVNQMAKIGVKTVFWIADWFAMLNDKMGGDLNSIRAVGQYFIHVWKAAGMDMNSVQFLWASEEIGKNPQLYWQTVMDISRSFNITRVKRCIQALGRIEGDDKPAATLLYPAMQCADVFYIGADICQLGLDQRKINMLAREYCEIKRLEVSPVILSNKMLPGLLQGQEKMSKSNPQGAIFMEDTEEQVASKIKKAYCPPNQVEGNPCVAYFTDIVLPHVQQVTIARSEENGGPITFTNANDLCNAYTKGQVHPGDLKPALAKYINLMLDPVRKYMEVCLKK</sequence>
<keyword evidence="5" id="KW-0963">Cytoplasm</keyword>
<keyword evidence="15" id="KW-1185">Reference proteome</keyword>
<evidence type="ECO:0000256" key="9">
    <source>
        <dbReference type="ARBA" id="ARBA00022917"/>
    </source>
</evidence>
<dbReference type="SUPFAM" id="SSF52374">
    <property type="entry name" value="Nucleotidylyl transferase"/>
    <property type="match status" value="1"/>
</dbReference>
<evidence type="ECO:0000256" key="1">
    <source>
        <dbReference type="ARBA" id="ARBA00002025"/>
    </source>
</evidence>
<dbReference type="PIRSF" id="PIRSF006588">
    <property type="entry name" value="TyrRS_arch_euk"/>
    <property type="match status" value="1"/>
</dbReference>
<accession>A0AAD9PPC1</accession>
<dbReference type="Gene3D" id="3.40.50.620">
    <property type="entry name" value="HUPs"/>
    <property type="match status" value="2"/>
</dbReference>
<dbReference type="PANTHER" id="PTHR46264:SF4">
    <property type="entry name" value="TYROSINE--TRNA LIGASE, CYTOPLASMIC"/>
    <property type="match status" value="1"/>
</dbReference>
<keyword evidence="9 13" id="KW-0648">Protein biosynthesis</keyword>
<dbReference type="FunFam" id="3.40.50.620:FF:000085">
    <property type="entry name" value="Tyrosine--tRNA ligase 1 cytoplasmic"/>
    <property type="match status" value="1"/>
</dbReference>
<dbReference type="KEGG" id="bdw:94335615"/>
<evidence type="ECO:0000256" key="12">
    <source>
        <dbReference type="ARBA" id="ARBA00048248"/>
    </source>
</evidence>
<dbReference type="GO" id="GO:0004831">
    <property type="term" value="F:tyrosine-tRNA ligase activity"/>
    <property type="evidence" value="ECO:0007669"/>
    <property type="project" value="UniProtKB-EC"/>
</dbReference>
<keyword evidence="8 13" id="KW-0067">ATP-binding</keyword>
<dbReference type="GO" id="GO:0005524">
    <property type="term" value="F:ATP binding"/>
    <property type="evidence" value="ECO:0007669"/>
    <property type="project" value="UniProtKB-KW"/>
</dbReference>
<protein>
    <recommendedName>
        <fullName evidence="4">tyrosine--tRNA ligase</fullName>
        <ecNumber evidence="4">6.1.1.1</ecNumber>
    </recommendedName>
    <alternativeName>
        <fullName evidence="11">Tyrosyl-tRNA synthetase</fullName>
    </alternativeName>
</protein>
<reference evidence="14" key="1">
    <citation type="journal article" date="2023" name="Nat. Microbiol.">
        <title>Babesia duncani multi-omics identifies virulence factors and drug targets.</title>
        <authorList>
            <person name="Singh P."/>
            <person name="Lonardi S."/>
            <person name="Liang Q."/>
            <person name="Vydyam P."/>
            <person name="Khabirova E."/>
            <person name="Fang T."/>
            <person name="Gihaz S."/>
            <person name="Thekkiniath J."/>
            <person name="Munshi M."/>
            <person name="Abel S."/>
            <person name="Ciampossin L."/>
            <person name="Batugedara G."/>
            <person name="Gupta M."/>
            <person name="Lu X.M."/>
            <person name="Lenz T."/>
            <person name="Chakravarty S."/>
            <person name="Cornillot E."/>
            <person name="Hu Y."/>
            <person name="Ma W."/>
            <person name="Gonzalez L.M."/>
            <person name="Sanchez S."/>
            <person name="Estrada K."/>
            <person name="Sanchez-Flores A."/>
            <person name="Montero E."/>
            <person name="Harb O.S."/>
            <person name="Le Roch K.G."/>
            <person name="Mamoun C.B."/>
        </authorList>
    </citation>
    <scope>NUCLEOTIDE SEQUENCE</scope>
    <source>
        <strain evidence="14">WA1</strain>
    </source>
</reference>
<comment type="function">
    <text evidence="1">Catalyzes the attachment of tyrosine to tRNA(Tyr) in a two-step reaction: tyrosine is first activated by ATP to form Tyr-AMP and then transferred to the acceptor end of tRNA(Tyr).</text>
</comment>
<dbReference type="GO" id="GO:0005829">
    <property type="term" value="C:cytosol"/>
    <property type="evidence" value="ECO:0007669"/>
    <property type="project" value="UniProtKB-SubCell"/>
</dbReference>
<dbReference type="GeneID" id="94335615"/>
<evidence type="ECO:0000313" key="14">
    <source>
        <dbReference type="EMBL" id="KAK2198306.1"/>
    </source>
</evidence>
<comment type="similarity">
    <text evidence="3 13">Belongs to the class-I aminoacyl-tRNA synthetase family.</text>
</comment>
<evidence type="ECO:0000256" key="5">
    <source>
        <dbReference type="ARBA" id="ARBA00022490"/>
    </source>
</evidence>
<name>A0AAD9PPC1_9APIC</name>
<evidence type="ECO:0000256" key="4">
    <source>
        <dbReference type="ARBA" id="ARBA00013160"/>
    </source>
</evidence>
<evidence type="ECO:0000313" key="15">
    <source>
        <dbReference type="Proteomes" id="UP001214638"/>
    </source>
</evidence>
<evidence type="ECO:0000256" key="2">
    <source>
        <dbReference type="ARBA" id="ARBA00004514"/>
    </source>
</evidence>
<dbReference type="FunFam" id="3.40.50.620:FF:000103">
    <property type="entry name" value="tyrosine--tRNA ligase 1, cytoplasmic"/>
    <property type="match status" value="1"/>
</dbReference>
<dbReference type="AlphaFoldDB" id="A0AAD9PPC1"/>
<dbReference type="PANTHER" id="PTHR46264">
    <property type="entry name" value="TYROSINE-TRNA LIGASE"/>
    <property type="match status" value="1"/>
</dbReference>
<comment type="caution">
    <text evidence="14">The sequence shown here is derived from an EMBL/GenBank/DDBJ whole genome shotgun (WGS) entry which is preliminary data.</text>
</comment>
<dbReference type="InterPro" id="IPR014729">
    <property type="entry name" value="Rossmann-like_a/b/a_fold"/>
</dbReference>